<protein>
    <submittedName>
        <fullName evidence="2">Uncharacterized protein</fullName>
    </submittedName>
</protein>
<evidence type="ECO:0000313" key="2">
    <source>
        <dbReference type="EMBL" id="CAE8686620.1"/>
    </source>
</evidence>
<feature type="region of interest" description="Disordered" evidence="1">
    <location>
        <begin position="178"/>
        <end position="200"/>
    </location>
</feature>
<dbReference type="Proteomes" id="UP000626109">
    <property type="component" value="Unassembled WGS sequence"/>
</dbReference>
<gene>
    <name evidence="2" type="ORF">PGLA2088_LOCUS25064</name>
</gene>
<proteinExistence type="predicted"/>
<sequence>MCNLETPFYAEGLMTDSSDSGHGVCSTPSTMKEFRTESQFTEMRGWMVSLEDQYASVEESAWTEGETSMATDKLEEVEKMSPTHWPVCDRGFRFLHFFSGFCRMEDLEWWLLNLGEKTGLIIEVWSVDVAIDPSMDLCLLMACCIGCMPPWMIGCSMPSSSVSRLQRHGNRQRLAWRLTPDNNNKNNDNNKKCKKHRAGK</sequence>
<name>A0A813JWD0_POLGL</name>
<dbReference type="AlphaFoldDB" id="A0A813JWD0"/>
<evidence type="ECO:0000313" key="3">
    <source>
        <dbReference type="Proteomes" id="UP000626109"/>
    </source>
</evidence>
<dbReference type="EMBL" id="CAJNNW010026619">
    <property type="protein sequence ID" value="CAE8686620.1"/>
    <property type="molecule type" value="Genomic_DNA"/>
</dbReference>
<organism evidence="2 3">
    <name type="scientific">Polarella glacialis</name>
    <name type="common">Dinoflagellate</name>
    <dbReference type="NCBI Taxonomy" id="89957"/>
    <lineage>
        <taxon>Eukaryota</taxon>
        <taxon>Sar</taxon>
        <taxon>Alveolata</taxon>
        <taxon>Dinophyceae</taxon>
        <taxon>Suessiales</taxon>
        <taxon>Suessiaceae</taxon>
        <taxon>Polarella</taxon>
    </lineage>
</organism>
<evidence type="ECO:0000256" key="1">
    <source>
        <dbReference type="SAM" id="MobiDB-lite"/>
    </source>
</evidence>
<accession>A0A813JWD0</accession>
<comment type="caution">
    <text evidence="2">The sequence shown here is derived from an EMBL/GenBank/DDBJ whole genome shotgun (WGS) entry which is preliminary data.</text>
</comment>
<reference evidence="2" key="1">
    <citation type="submission" date="2021-02" db="EMBL/GenBank/DDBJ databases">
        <authorList>
            <person name="Dougan E. K."/>
            <person name="Rhodes N."/>
            <person name="Thang M."/>
            <person name="Chan C."/>
        </authorList>
    </citation>
    <scope>NUCLEOTIDE SEQUENCE</scope>
</reference>